<reference evidence="3" key="1">
    <citation type="submission" date="2017-09" db="EMBL/GenBank/DDBJ databases">
        <title>Depth-based differentiation of microbial function through sediment-hosted aquifers and enrichment of novel symbionts in the deep terrestrial subsurface.</title>
        <authorList>
            <person name="Probst A.J."/>
            <person name="Ladd B."/>
            <person name="Jarett J.K."/>
            <person name="Geller-Mcgrath D.E."/>
            <person name="Sieber C.M.K."/>
            <person name="Emerson J.B."/>
            <person name="Anantharaman K."/>
            <person name="Thomas B.C."/>
            <person name="Malmstrom R."/>
            <person name="Stieglmeier M."/>
            <person name="Klingl A."/>
            <person name="Woyke T."/>
            <person name="Ryan C.M."/>
            <person name="Banfield J.F."/>
        </authorList>
    </citation>
    <scope>NUCLEOTIDE SEQUENCE [LARGE SCALE GENOMIC DNA]</scope>
</reference>
<keyword evidence="2" id="KW-0808">Transferase</keyword>
<dbReference type="InterPro" id="IPR005840">
    <property type="entry name" value="Ribosomal_uS12_MeSTrfase_RimO"/>
</dbReference>
<evidence type="ECO:0000259" key="1">
    <source>
        <dbReference type="PROSITE" id="PS51449"/>
    </source>
</evidence>
<dbReference type="InterPro" id="IPR058240">
    <property type="entry name" value="rSAM_sf"/>
</dbReference>
<dbReference type="SUPFAM" id="SSF102114">
    <property type="entry name" value="Radical SAM enzymes"/>
    <property type="match status" value="1"/>
</dbReference>
<dbReference type="PROSITE" id="PS51449">
    <property type="entry name" value="MTTASE_N"/>
    <property type="match status" value="1"/>
</dbReference>
<accession>A0A2M8D9V9</accession>
<dbReference type="Pfam" id="PF00919">
    <property type="entry name" value="UPF0004"/>
    <property type="match status" value="1"/>
</dbReference>
<dbReference type="SFLD" id="SFLDS00029">
    <property type="entry name" value="Radical_SAM"/>
    <property type="match status" value="1"/>
</dbReference>
<feature type="non-terminal residue" evidence="2">
    <location>
        <position position="189"/>
    </location>
</feature>
<dbReference type="Gene3D" id="3.40.50.12160">
    <property type="entry name" value="Methylthiotransferase, N-terminal domain"/>
    <property type="match status" value="1"/>
</dbReference>
<dbReference type="EMBL" id="PFTM01000015">
    <property type="protein sequence ID" value="PJB83908.1"/>
    <property type="molecule type" value="Genomic_DNA"/>
</dbReference>
<dbReference type="Proteomes" id="UP000229236">
    <property type="component" value="Unassembled WGS sequence"/>
</dbReference>
<dbReference type="GO" id="GO:0035599">
    <property type="term" value="F:aspartic acid methylthiotransferase activity"/>
    <property type="evidence" value="ECO:0007669"/>
    <property type="project" value="TreeGrafter"/>
</dbReference>
<dbReference type="PANTHER" id="PTHR43837:SF1">
    <property type="entry name" value="RIBOSOMAL PROTEIN US12 METHYLTHIOTRANSFERASE RIMO"/>
    <property type="match status" value="1"/>
</dbReference>
<name>A0A2M8D9V9_9BACT</name>
<gene>
    <name evidence="2" type="ORF">CO088_00565</name>
</gene>
<dbReference type="InterPro" id="IPR023404">
    <property type="entry name" value="rSAM_horseshoe"/>
</dbReference>
<dbReference type="GO" id="GO:0046872">
    <property type="term" value="F:metal ion binding"/>
    <property type="evidence" value="ECO:0007669"/>
    <property type="project" value="UniProtKB-KW"/>
</dbReference>
<keyword evidence="2" id="KW-0689">Ribosomal protein</keyword>
<evidence type="ECO:0000313" key="2">
    <source>
        <dbReference type="EMBL" id="PJB83908.1"/>
    </source>
</evidence>
<dbReference type="InterPro" id="IPR038135">
    <property type="entry name" value="Methylthiotransferase_N_sf"/>
</dbReference>
<dbReference type="GO" id="GO:0005840">
    <property type="term" value="C:ribosome"/>
    <property type="evidence" value="ECO:0007669"/>
    <property type="project" value="UniProtKB-KW"/>
</dbReference>
<dbReference type="Gene3D" id="3.80.30.20">
    <property type="entry name" value="tm_1862 like domain"/>
    <property type="match status" value="1"/>
</dbReference>
<keyword evidence="2" id="KW-0687">Ribonucleoprotein</keyword>
<protein>
    <submittedName>
        <fullName evidence="2">30S ribosomal protein S12 methylthiotransferase RimO</fullName>
    </submittedName>
</protein>
<dbReference type="InterPro" id="IPR013848">
    <property type="entry name" value="Methylthiotransferase_N"/>
</dbReference>
<dbReference type="PANTHER" id="PTHR43837">
    <property type="entry name" value="RIBOSOMAL PROTEIN S12 METHYLTHIOTRANSFERASE RIMO"/>
    <property type="match status" value="1"/>
</dbReference>
<proteinExistence type="predicted"/>
<dbReference type="AlphaFoldDB" id="A0A2M8D9V9"/>
<organism evidence="2 3">
    <name type="scientific">Candidatus Yonathbacteria bacterium CG_4_9_14_0_8_um_filter_46_47</name>
    <dbReference type="NCBI Taxonomy" id="1975106"/>
    <lineage>
        <taxon>Bacteria</taxon>
        <taxon>Candidatus Yonathiibacteriota</taxon>
    </lineage>
</organism>
<evidence type="ECO:0000313" key="3">
    <source>
        <dbReference type="Proteomes" id="UP000229236"/>
    </source>
</evidence>
<dbReference type="InterPro" id="IPR007197">
    <property type="entry name" value="rSAM"/>
</dbReference>
<feature type="domain" description="MTTase N-terminal" evidence="1">
    <location>
        <begin position="4"/>
        <end position="120"/>
    </location>
</feature>
<sequence>MSRDLVSIISLGCPKNLVDTERILGNLLLNGFDVTLDANEADTIIINTCAFLESARKESESVIEEFVEKKSKGKIKKIIVSGCYPSLLKKELIDKFPDVYSITGINNINDIVKAIKKPGVFVSDEFEELISPRIKVTLPHYSYLKIADGCSHQCAFCLIPAIKDNLHSLPMDFLIKEAKSLAEDSVKEL</sequence>
<dbReference type="GO" id="GO:0051539">
    <property type="term" value="F:4 iron, 4 sulfur cluster binding"/>
    <property type="evidence" value="ECO:0007669"/>
    <property type="project" value="UniProtKB-KW"/>
</dbReference>
<dbReference type="GO" id="GO:0005829">
    <property type="term" value="C:cytosol"/>
    <property type="evidence" value="ECO:0007669"/>
    <property type="project" value="TreeGrafter"/>
</dbReference>
<comment type="caution">
    <text evidence="2">The sequence shown here is derived from an EMBL/GenBank/DDBJ whole genome shotgun (WGS) entry which is preliminary data.</text>
</comment>